<dbReference type="Gene3D" id="2.60.40.740">
    <property type="match status" value="1"/>
</dbReference>
<evidence type="ECO:0000256" key="1">
    <source>
        <dbReference type="SAM" id="Phobius"/>
    </source>
</evidence>
<dbReference type="GO" id="GO:0005975">
    <property type="term" value="P:carbohydrate metabolic process"/>
    <property type="evidence" value="ECO:0007669"/>
    <property type="project" value="UniProtKB-ARBA"/>
</dbReference>
<feature type="chain" id="PRO_5032850602" evidence="2">
    <location>
        <begin position="30"/>
        <end position="569"/>
    </location>
</feature>
<feature type="signal peptide" evidence="2">
    <location>
        <begin position="1"/>
        <end position="29"/>
    </location>
</feature>
<dbReference type="InterPro" id="IPR041033">
    <property type="entry name" value="SpaA_PFL_dom_1"/>
</dbReference>
<protein>
    <submittedName>
        <fullName evidence="4">Cell surface protein</fullName>
    </submittedName>
</protein>
<comment type="caution">
    <text evidence="4">The sequence shown here is derived from an EMBL/GenBank/DDBJ whole genome shotgun (WGS) entry which is preliminary data.</text>
</comment>
<accession>A0A8B3RGZ9</accession>
<organism evidence="4 5">
    <name type="scientific">Bifidobacterium animalis subsp. lactis</name>
    <name type="common">Bifidobacterium lactis</name>
    <dbReference type="NCBI Taxonomy" id="302911"/>
    <lineage>
        <taxon>Bacteria</taxon>
        <taxon>Bacillati</taxon>
        <taxon>Actinomycetota</taxon>
        <taxon>Actinomycetes</taxon>
        <taxon>Bifidobacteriales</taxon>
        <taxon>Bifidobacteriaceae</taxon>
        <taxon>Bifidobacterium</taxon>
    </lineage>
</organism>
<keyword evidence="1" id="KW-1133">Transmembrane helix</keyword>
<gene>
    <name evidence="4" type="ORF">PG2011B_1499</name>
</gene>
<keyword evidence="2" id="KW-0732">Signal</keyword>
<keyword evidence="1" id="KW-0812">Transmembrane</keyword>
<evidence type="ECO:0000259" key="3">
    <source>
        <dbReference type="Pfam" id="PF17802"/>
    </source>
</evidence>
<dbReference type="Gene3D" id="2.60.40.10">
    <property type="entry name" value="Immunoglobulins"/>
    <property type="match status" value="1"/>
</dbReference>
<dbReference type="EMBL" id="RSCO01000033">
    <property type="protein sequence ID" value="RYM93044.1"/>
    <property type="molecule type" value="Genomic_DNA"/>
</dbReference>
<evidence type="ECO:0000256" key="2">
    <source>
        <dbReference type="SAM" id="SignalP"/>
    </source>
</evidence>
<dbReference type="InterPro" id="IPR013783">
    <property type="entry name" value="Ig-like_fold"/>
</dbReference>
<feature type="domain" description="SpaA-like prealbumin fold" evidence="3">
    <location>
        <begin position="390"/>
        <end position="487"/>
    </location>
</feature>
<dbReference type="InterPro" id="IPR026466">
    <property type="entry name" value="Fim_isopep_form_D2_dom"/>
</dbReference>
<proteinExistence type="predicted"/>
<feature type="transmembrane region" description="Helical" evidence="1">
    <location>
        <begin position="533"/>
        <end position="558"/>
    </location>
</feature>
<dbReference type="Proteomes" id="UP000293613">
    <property type="component" value="Unassembled WGS sequence"/>
</dbReference>
<name>A0A8B3RGZ9_BIFAN</name>
<reference evidence="4 5" key="1">
    <citation type="journal article" date="2019" name="Appl. Environ. Microbiol.">
        <title>Dissecting the evolutionary development of the Bifidobacterium animalis species through comparative genomics analyses.</title>
        <authorList>
            <person name="Lugli G.A."/>
            <person name="Mancino W."/>
            <person name="Milani C."/>
            <person name="Duranti S."/>
            <person name="Mancabelli L."/>
            <person name="Napoli S."/>
            <person name="Mangifesta M."/>
            <person name="Viappiani A."/>
            <person name="Anzalone R."/>
            <person name="Longhi G."/>
            <person name="van Sinderen D."/>
            <person name="Ventura M."/>
            <person name="Turroni F."/>
        </authorList>
    </citation>
    <scope>NUCLEOTIDE SEQUENCE [LARGE SCALE GENOMIC DNA]</scope>
    <source>
        <strain evidence="4 5">2011B</strain>
    </source>
</reference>
<evidence type="ECO:0000313" key="4">
    <source>
        <dbReference type="EMBL" id="RYM93044.1"/>
    </source>
</evidence>
<dbReference type="Pfam" id="PF17802">
    <property type="entry name" value="SpaA"/>
    <property type="match status" value="1"/>
</dbReference>
<dbReference type="AlphaFoldDB" id="A0A8B3RGZ9"/>
<sequence length="569" mass="58923">MNLKRVFAGVAAAATALGTLAIGAATANAASLTGSNETITINEALEGQMFQAYQLAVFTDATGTTDGPITDLAMSTPAPANTALRSAITTLNNANPTPAGWDDVDLNAANVVDNNLALLVTTLSSSQLRVLAKQLADSGLNSIHTATVTARATSATINGLQPGWYLVTCTSGDEDAEVAPAIMPSTVTPYTSIALKPRGTITLGRLNVKRVVPTPHKTIDANDPKVLKVGDTLHYTITSILPAYDAMSTVKYHYIIDTPGLGLTVNNPNPETGEKNIKVFVDGTQLTDDTDFVVQGFTGANLSGTTITGTEGFPIQGNGKNNIFTVDLTKYATAHPELAGKQVTVTYAATVNSDALDTVSNKVNVGGDDPADWRGTEEITRAVSQLQLKKVGVEKTDKNGAAGAMFELTKSDLNGGKALAFVQNGNTYTYAPNGGNGTVSKVTSQADGTIVIYGLPAGTYKVTETDVLTGYSSNFKAVFNATVTSTTKDDVTSASWNLASGDNLLGLATQATQESGTAPIQVKNVKSITQLPLTGAAGITILVVVALLIGGAAALIAVRSHSLKQQLRG</sequence>
<dbReference type="RefSeq" id="WP_130077725.1">
    <property type="nucleotide sequence ID" value="NZ_RSCO01000033.1"/>
</dbReference>
<keyword evidence="1" id="KW-0472">Membrane</keyword>
<dbReference type="NCBIfam" id="TIGR04226">
    <property type="entry name" value="RrgB_K2N_iso_D2"/>
    <property type="match status" value="1"/>
</dbReference>
<evidence type="ECO:0000313" key="5">
    <source>
        <dbReference type="Proteomes" id="UP000293613"/>
    </source>
</evidence>